<dbReference type="AlphaFoldDB" id="M2ZMQ3"/>
<feature type="region of interest" description="Disordered" evidence="1">
    <location>
        <begin position="25"/>
        <end position="49"/>
    </location>
</feature>
<evidence type="ECO:0000313" key="2">
    <source>
        <dbReference type="EMBL" id="EME61674.1"/>
    </source>
</evidence>
<accession>M2ZMQ3</accession>
<dbReference type="InterPro" id="IPR024747">
    <property type="entry name" value="Pyridox_Oxase-rel"/>
</dbReference>
<evidence type="ECO:0000313" key="3">
    <source>
        <dbReference type="Proteomes" id="UP000054226"/>
    </source>
</evidence>
<name>M2ZMQ3_9PSEU</name>
<dbReference type="PATRIC" id="fig|1284240.4.peg.2216"/>
<dbReference type="InterPro" id="IPR012349">
    <property type="entry name" value="Split_barrel_FMN-bd"/>
</dbReference>
<comment type="caution">
    <text evidence="2">The sequence shown here is derived from an EMBL/GenBank/DDBJ whole genome shotgun (WGS) entry which is preliminary data.</text>
</comment>
<dbReference type="Pfam" id="PF12900">
    <property type="entry name" value="Pyridox_ox_2"/>
    <property type="match status" value="1"/>
</dbReference>
<dbReference type="RefSeq" id="WP_007030085.1">
    <property type="nucleotide sequence ID" value="NZ_AOHO01000045.1"/>
</dbReference>
<protein>
    <submittedName>
        <fullName evidence="2">Uncharacterized protein</fullName>
    </submittedName>
</protein>
<dbReference type="Gene3D" id="2.30.110.10">
    <property type="entry name" value="Electron Transport, Fmn-binding Protein, Chain A"/>
    <property type="match status" value="1"/>
</dbReference>
<keyword evidence="3" id="KW-1185">Reference proteome</keyword>
<gene>
    <name evidence="2" type="ORF">H074_10895</name>
</gene>
<evidence type="ECO:0000256" key="1">
    <source>
        <dbReference type="SAM" id="MobiDB-lite"/>
    </source>
</evidence>
<dbReference type="EMBL" id="AOHO01000045">
    <property type="protein sequence ID" value="EME61674.1"/>
    <property type="molecule type" value="Genomic_DNA"/>
</dbReference>
<dbReference type="Proteomes" id="UP000054226">
    <property type="component" value="Unassembled WGS sequence"/>
</dbReference>
<proteinExistence type="predicted"/>
<organism evidence="2 3">
    <name type="scientific">Amycolatopsis decaplanina DSM 44594</name>
    <dbReference type="NCBI Taxonomy" id="1284240"/>
    <lineage>
        <taxon>Bacteria</taxon>
        <taxon>Bacillati</taxon>
        <taxon>Actinomycetota</taxon>
        <taxon>Actinomycetes</taxon>
        <taxon>Pseudonocardiales</taxon>
        <taxon>Pseudonocardiaceae</taxon>
        <taxon>Amycolatopsis</taxon>
    </lineage>
</organism>
<sequence length="174" mass="18981">MANLDIAIHTSGNVLDGACDHVHRTISRSARRPGGEAAGRPETTAGRGSGLYLRQDGVIIIRSHTGAALMSTVDQVVAYEADHLEPGHHTVSWSVIVTGIMRRIIDPVAVTRYEHLLKPWVPRSMDQMLRIEPTFITAAGLVSGKDGSNRPYHSRGPPARRFQHLRMPVPASPT</sequence>
<reference evidence="2 3" key="1">
    <citation type="journal article" date="2013" name="Genome Announc.">
        <title>Draft Genome Sequence of Amycolatopsis decaplanina Strain DSM 44594T.</title>
        <authorList>
            <person name="Kaur N."/>
            <person name="Kumar S."/>
            <person name="Bala M."/>
            <person name="Raghava G.P."/>
            <person name="Mayilraj S."/>
        </authorList>
    </citation>
    <scope>NUCLEOTIDE SEQUENCE [LARGE SCALE GENOMIC DNA]</scope>
    <source>
        <strain evidence="2 3">DSM 44594</strain>
    </source>
</reference>